<comment type="caution">
    <text evidence="1">The sequence shown here is derived from an EMBL/GenBank/DDBJ whole genome shotgun (WGS) entry which is preliminary data.</text>
</comment>
<proteinExistence type="predicted"/>
<sequence>MDPISLEELALLEVLVEIDHASKAVQTKALQARLADAGLVEAGDDGELKLTDAGIERCKSLHHRVRADREAAEVLKEREQSGEAAPTGE</sequence>
<dbReference type="RefSeq" id="WP_386813350.1">
    <property type="nucleotide sequence ID" value="NZ_JBHTIH010000007.1"/>
</dbReference>
<evidence type="ECO:0000313" key="2">
    <source>
        <dbReference type="Proteomes" id="UP001597090"/>
    </source>
</evidence>
<organism evidence="1 2">
    <name type="scientific">Lysobacter koreensis</name>
    <dbReference type="NCBI Taxonomy" id="266122"/>
    <lineage>
        <taxon>Bacteria</taxon>
        <taxon>Pseudomonadati</taxon>
        <taxon>Pseudomonadota</taxon>
        <taxon>Gammaproteobacteria</taxon>
        <taxon>Lysobacterales</taxon>
        <taxon>Lysobacteraceae</taxon>
        <taxon>Lysobacter</taxon>
    </lineage>
</organism>
<evidence type="ECO:0000313" key="1">
    <source>
        <dbReference type="EMBL" id="MFD0740235.1"/>
    </source>
</evidence>
<reference evidence="2" key="1">
    <citation type="journal article" date="2019" name="Int. J. Syst. Evol. Microbiol.">
        <title>The Global Catalogue of Microorganisms (GCM) 10K type strain sequencing project: providing services to taxonomists for standard genome sequencing and annotation.</title>
        <authorList>
            <consortium name="The Broad Institute Genomics Platform"/>
            <consortium name="The Broad Institute Genome Sequencing Center for Infectious Disease"/>
            <person name="Wu L."/>
            <person name="Ma J."/>
        </authorList>
    </citation>
    <scope>NUCLEOTIDE SEQUENCE [LARGE SCALE GENOMIC DNA]</scope>
    <source>
        <strain evidence="2">CCUG 55491</strain>
    </source>
</reference>
<accession>A0ABW2YP79</accession>
<dbReference type="EMBL" id="JBHTIH010000007">
    <property type="protein sequence ID" value="MFD0740235.1"/>
    <property type="molecule type" value="Genomic_DNA"/>
</dbReference>
<evidence type="ECO:0008006" key="3">
    <source>
        <dbReference type="Google" id="ProtNLM"/>
    </source>
</evidence>
<name>A0ABW2YP79_9GAMM</name>
<keyword evidence="2" id="KW-1185">Reference proteome</keyword>
<gene>
    <name evidence="1" type="ORF">ACFQZQ_13200</name>
</gene>
<dbReference type="Proteomes" id="UP001597090">
    <property type="component" value="Unassembled WGS sequence"/>
</dbReference>
<protein>
    <recommendedName>
        <fullName evidence="3">ArsR family transcriptional regulator</fullName>
    </recommendedName>
</protein>